<dbReference type="Proteomes" id="UP001595979">
    <property type="component" value="Unassembled WGS sequence"/>
</dbReference>
<comment type="caution">
    <text evidence="2">The sequence shown here is derived from an EMBL/GenBank/DDBJ whole genome shotgun (WGS) entry which is preliminary data.</text>
</comment>
<gene>
    <name evidence="2" type="ORF">ACFPQ6_13555</name>
</gene>
<evidence type="ECO:0008006" key="4">
    <source>
        <dbReference type="Google" id="ProtNLM"/>
    </source>
</evidence>
<proteinExistence type="predicted"/>
<sequence length="135" mass="15331">MTQPTAPHCTPEERERRTRELAGRVAQLASLRTQIKALEQQEKQLTQEIKDDLLAGFYATTAQIRPLLKPREQLTYDYGAFYRAFGREITRQAITVENKTVLGLIERGVITEEEARRVATIRKLSPALAIVPLTP</sequence>
<accession>A0ABW1DLZ4</accession>
<dbReference type="EMBL" id="JBHSOH010000020">
    <property type="protein sequence ID" value="MFC5849334.1"/>
    <property type="molecule type" value="Genomic_DNA"/>
</dbReference>
<evidence type="ECO:0000313" key="2">
    <source>
        <dbReference type="EMBL" id="MFC5849334.1"/>
    </source>
</evidence>
<keyword evidence="1" id="KW-0175">Coiled coil</keyword>
<reference evidence="3" key="1">
    <citation type="journal article" date="2019" name="Int. J. Syst. Evol. Microbiol.">
        <title>The Global Catalogue of Microorganisms (GCM) 10K type strain sequencing project: providing services to taxonomists for standard genome sequencing and annotation.</title>
        <authorList>
            <consortium name="The Broad Institute Genomics Platform"/>
            <consortium name="The Broad Institute Genome Sequencing Center for Infectious Disease"/>
            <person name="Wu L."/>
            <person name="Ma J."/>
        </authorList>
    </citation>
    <scope>NUCLEOTIDE SEQUENCE [LARGE SCALE GENOMIC DNA]</scope>
    <source>
        <strain evidence="3">CGMCC 1.15053</strain>
    </source>
</reference>
<evidence type="ECO:0000313" key="3">
    <source>
        <dbReference type="Proteomes" id="UP001595979"/>
    </source>
</evidence>
<evidence type="ECO:0000256" key="1">
    <source>
        <dbReference type="SAM" id="Coils"/>
    </source>
</evidence>
<name>A0ABW1DLZ4_9DEIO</name>
<protein>
    <recommendedName>
        <fullName evidence="4">DUF5678 domain-containing protein</fullName>
    </recommendedName>
</protein>
<organism evidence="2 3">
    <name type="scientific">Deinococcus petrolearius</name>
    <dbReference type="NCBI Taxonomy" id="1751295"/>
    <lineage>
        <taxon>Bacteria</taxon>
        <taxon>Thermotogati</taxon>
        <taxon>Deinococcota</taxon>
        <taxon>Deinococci</taxon>
        <taxon>Deinococcales</taxon>
        <taxon>Deinococcaceae</taxon>
        <taxon>Deinococcus</taxon>
    </lineage>
</organism>
<keyword evidence="3" id="KW-1185">Reference proteome</keyword>
<dbReference type="RefSeq" id="WP_380050401.1">
    <property type="nucleotide sequence ID" value="NZ_JBHSOH010000020.1"/>
</dbReference>
<feature type="coiled-coil region" evidence="1">
    <location>
        <begin position="21"/>
        <end position="55"/>
    </location>
</feature>